<dbReference type="RefSeq" id="WP_331849363.1">
    <property type="nucleotide sequence ID" value="NZ_JAZHPZ010000027.1"/>
</dbReference>
<evidence type="ECO:0000256" key="1">
    <source>
        <dbReference type="ARBA" id="ARBA00008416"/>
    </source>
</evidence>
<dbReference type="Gene3D" id="2.60.120.10">
    <property type="entry name" value="Jelly Rolls"/>
    <property type="match status" value="2"/>
</dbReference>
<evidence type="ECO:0000256" key="2">
    <source>
        <dbReference type="RuleBase" id="RU003457"/>
    </source>
</evidence>
<protein>
    <submittedName>
        <fullName evidence="5">Pirin family protein</fullName>
    </submittedName>
</protein>
<sequence length="239" mass="26480">MIKVVTSEERHTARSGPLRSEFSFSFAEYVDPGNAHFGCLLALNDHMLAPGRKLTPHHHRDLEIVTYVISGTMGYSGEAGRTEILKEGAFQTLSAGSGIEHGEFNPSPDEPVRYLQLWFLPDRKNLPPSCHSRNHSRRERTGALHPVVTSAAAGEGDGLQIHQEVKLFVPVLADDKEIVVPSEKRRQHLFQISGHTEFRSGDQHFPLGPGDAARIQSGHDLVIRKTGEEPAELMIIDMP</sequence>
<dbReference type="EMBL" id="JAZHPZ010000027">
    <property type="protein sequence ID" value="MEF2969271.1"/>
    <property type="molecule type" value="Genomic_DNA"/>
</dbReference>
<dbReference type="SUPFAM" id="SSF51182">
    <property type="entry name" value="RmlC-like cupins"/>
    <property type="match status" value="1"/>
</dbReference>
<comment type="similarity">
    <text evidence="1 2">Belongs to the pirin family.</text>
</comment>
<comment type="caution">
    <text evidence="5">The sequence shown here is derived from an EMBL/GenBank/DDBJ whole genome shotgun (WGS) entry which is preliminary data.</text>
</comment>
<dbReference type="InterPro" id="IPR014710">
    <property type="entry name" value="RmlC-like_jellyroll"/>
</dbReference>
<dbReference type="Proteomes" id="UP001306950">
    <property type="component" value="Unassembled WGS sequence"/>
</dbReference>
<gene>
    <name evidence="5" type="ORF">V3851_26210</name>
</gene>
<evidence type="ECO:0000313" key="6">
    <source>
        <dbReference type="Proteomes" id="UP001306950"/>
    </source>
</evidence>
<name>A0ABU7W185_9BACL</name>
<reference evidence="5 6" key="1">
    <citation type="submission" date="2024-02" db="EMBL/GenBank/DDBJ databases">
        <title>A nitrogen-fixing paenibacillus bacterium.</title>
        <authorList>
            <person name="Zhang W.L."/>
            <person name="Chen S.F."/>
        </authorList>
    </citation>
    <scope>NUCLEOTIDE SEQUENCE [LARGE SCALE GENOMIC DNA]</scope>
    <source>
        <strain evidence="5 6">M1</strain>
    </source>
</reference>
<dbReference type="Pfam" id="PF02678">
    <property type="entry name" value="Pirin"/>
    <property type="match status" value="1"/>
</dbReference>
<dbReference type="PANTHER" id="PTHR43212">
    <property type="entry name" value="QUERCETIN 2,3-DIOXYGENASE"/>
    <property type="match status" value="1"/>
</dbReference>
<dbReference type="InterPro" id="IPR003829">
    <property type="entry name" value="Pirin_N_dom"/>
</dbReference>
<organism evidence="5 6">
    <name type="scientific">Paenibacillus haidiansis</name>
    <dbReference type="NCBI Taxonomy" id="1574488"/>
    <lineage>
        <taxon>Bacteria</taxon>
        <taxon>Bacillati</taxon>
        <taxon>Bacillota</taxon>
        <taxon>Bacilli</taxon>
        <taxon>Bacillales</taxon>
        <taxon>Paenibacillaceae</taxon>
        <taxon>Paenibacillus</taxon>
    </lineage>
</organism>
<dbReference type="InterPro" id="IPR012093">
    <property type="entry name" value="Pirin"/>
</dbReference>
<accession>A0ABU7W185</accession>
<keyword evidence="6" id="KW-1185">Reference proteome</keyword>
<evidence type="ECO:0000259" key="3">
    <source>
        <dbReference type="Pfam" id="PF02678"/>
    </source>
</evidence>
<dbReference type="InterPro" id="IPR041602">
    <property type="entry name" value="Quercetinase_C"/>
</dbReference>
<dbReference type="PANTHER" id="PTHR43212:SF3">
    <property type="entry name" value="QUERCETIN 2,3-DIOXYGENASE"/>
    <property type="match status" value="1"/>
</dbReference>
<feature type="domain" description="Pirin N-terminal" evidence="3">
    <location>
        <begin position="13"/>
        <end position="118"/>
    </location>
</feature>
<dbReference type="Pfam" id="PF17954">
    <property type="entry name" value="Pirin_C_2"/>
    <property type="match status" value="1"/>
</dbReference>
<dbReference type="InterPro" id="IPR011051">
    <property type="entry name" value="RmlC_Cupin_sf"/>
</dbReference>
<feature type="domain" description="Quercetin 2,3-dioxygenase C-terminal cupin" evidence="4">
    <location>
        <begin position="152"/>
        <end position="238"/>
    </location>
</feature>
<dbReference type="PIRSF" id="PIRSF006232">
    <property type="entry name" value="Pirin"/>
    <property type="match status" value="1"/>
</dbReference>
<evidence type="ECO:0000313" key="5">
    <source>
        <dbReference type="EMBL" id="MEF2969271.1"/>
    </source>
</evidence>
<evidence type="ECO:0000259" key="4">
    <source>
        <dbReference type="Pfam" id="PF17954"/>
    </source>
</evidence>
<proteinExistence type="inferred from homology"/>